<proteinExistence type="inferred from homology"/>
<dbReference type="PROSITE" id="PS50931">
    <property type="entry name" value="HTH_LYSR"/>
    <property type="match status" value="1"/>
</dbReference>
<dbReference type="PANTHER" id="PTHR30126">
    <property type="entry name" value="HTH-TYPE TRANSCRIPTIONAL REGULATOR"/>
    <property type="match status" value="1"/>
</dbReference>
<dbReference type="Pfam" id="PF00126">
    <property type="entry name" value="HTH_1"/>
    <property type="match status" value="1"/>
</dbReference>
<comment type="similarity">
    <text evidence="1">Belongs to the LysR transcriptional regulatory family.</text>
</comment>
<dbReference type="InterPro" id="IPR036390">
    <property type="entry name" value="WH_DNA-bd_sf"/>
</dbReference>
<dbReference type="InterPro" id="IPR005119">
    <property type="entry name" value="LysR_subst-bd"/>
</dbReference>
<dbReference type="PANTHER" id="PTHR30126:SF39">
    <property type="entry name" value="HTH-TYPE TRANSCRIPTIONAL REGULATOR CYSL"/>
    <property type="match status" value="1"/>
</dbReference>
<reference evidence="6" key="1">
    <citation type="journal article" date="2021" name="PeerJ">
        <title>Extensive microbial diversity within the chicken gut microbiome revealed by metagenomics and culture.</title>
        <authorList>
            <person name="Gilroy R."/>
            <person name="Ravi A."/>
            <person name="Getino M."/>
            <person name="Pursley I."/>
            <person name="Horton D.L."/>
            <person name="Alikhan N.F."/>
            <person name="Baker D."/>
            <person name="Gharbi K."/>
            <person name="Hall N."/>
            <person name="Watson M."/>
            <person name="Adriaenssens E.M."/>
            <person name="Foster-Nyarko E."/>
            <person name="Jarju S."/>
            <person name="Secka A."/>
            <person name="Antonio M."/>
            <person name="Oren A."/>
            <person name="Chaudhuri R.R."/>
            <person name="La Ragione R."/>
            <person name="Hildebrand F."/>
            <person name="Pallen M.J."/>
        </authorList>
    </citation>
    <scope>NUCLEOTIDE SEQUENCE</scope>
    <source>
        <strain evidence="6">4376</strain>
    </source>
</reference>
<dbReference type="Proteomes" id="UP000824189">
    <property type="component" value="Unassembled WGS sequence"/>
</dbReference>
<reference evidence="6" key="2">
    <citation type="submission" date="2021-04" db="EMBL/GenBank/DDBJ databases">
        <authorList>
            <person name="Gilroy R."/>
        </authorList>
    </citation>
    <scope>NUCLEOTIDE SEQUENCE</scope>
    <source>
        <strain evidence="6">4376</strain>
    </source>
</reference>
<keyword evidence="3" id="KW-0238">DNA-binding</keyword>
<keyword evidence="2" id="KW-0805">Transcription regulation</keyword>
<accession>A0A9D1RXD0</accession>
<evidence type="ECO:0000256" key="4">
    <source>
        <dbReference type="ARBA" id="ARBA00023163"/>
    </source>
</evidence>
<dbReference type="SUPFAM" id="SSF53850">
    <property type="entry name" value="Periplasmic binding protein-like II"/>
    <property type="match status" value="1"/>
</dbReference>
<evidence type="ECO:0000313" key="7">
    <source>
        <dbReference type="Proteomes" id="UP000824189"/>
    </source>
</evidence>
<dbReference type="GO" id="GO:0003700">
    <property type="term" value="F:DNA-binding transcription factor activity"/>
    <property type="evidence" value="ECO:0007669"/>
    <property type="project" value="InterPro"/>
</dbReference>
<gene>
    <name evidence="6" type="ORF">H9867_00880</name>
</gene>
<dbReference type="InterPro" id="IPR000847">
    <property type="entry name" value="LysR_HTH_N"/>
</dbReference>
<dbReference type="Gene3D" id="1.10.10.10">
    <property type="entry name" value="Winged helix-like DNA-binding domain superfamily/Winged helix DNA-binding domain"/>
    <property type="match status" value="1"/>
</dbReference>
<organism evidence="6 7">
    <name type="scientific">Candidatus Corynebacterium gallistercoris</name>
    <dbReference type="NCBI Taxonomy" id="2838530"/>
    <lineage>
        <taxon>Bacteria</taxon>
        <taxon>Bacillati</taxon>
        <taxon>Actinomycetota</taxon>
        <taxon>Actinomycetes</taxon>
        <taxon>Mycobacteriales</taxon>
        <taxon>Corynebacteriaceae</taxon>
        <taxon>Corynebacterium</taxon>
    </lineage>
</organism>
<evidence type="ECO:0000313" key="6">
    <source>
        <dbReference type="EMBL" id="HIW95033.1"/>
    </source>
</evidence>
<dbReference type="SUPFAM" id="SSF46785">
    <property type="entry name" value="Winged helix' DNA-binding domain"/>
    <property type="match status" value="1"/>
</dbReference>
<feature type="domain" description="HTH lysR-type" evidence="5">
    <location>
        <begin position="32"/>
        <end position="82"/>
    </location>
</feature>
<dbReference type="EMBL" id="DXFZ01000010">
    <property type="protein sequence ID" value="HIW95033.1"/>
    <property type="molecule type" value="Genomic_DNA"/>
</dbReference>
<comment type="caution">
    <text evidence="6">The sequence shown here is derived from an EMBL/GenBank/DDBJ whole genome shotgun (WGS) entry which is preliminary data.</text>
</comment>
<dbReference type="GO" id="GO:0000976">
    <property type="term" value="F:transcription cis-regulatory region binding"/>
    <property type="evidence" value="ECO:0007669"/>
    <property type="project" value="TreeGrafter"/>
</dbReference>
<evidence type="ECO:0000256" key="3">
    <source>
        <dbReference type="ARBA" id="ARBA00023125"/>
    </source>
</evidence>
<name>A0A9D1RXD0_9CORY</name>
<dbReference type="AlphaFoldDB" id="A0A9D1RXD0"/>
<protein>
    <submittedName>
        <fullName evidence="6">LysR family transcriptional regulator</fullName>
    </submittedName>
</protein>
<sequence length="322" mass="34167">MYPASGEDSSPRYEASHARLVDSLPDPLTCLVIVSVAHLGGMNQVSHALGMSQQSVSARIKKMEKRLGATLFTRTPVGSTLTPVGEKYVEQLEPLVRAQLQAARGTTEAIEGIGAAEVTVACSNTVAELDYPRWLADFHFQHPTGAVKMRQFNSEDAQAELAAGRAHVAIVETPHVRGELQRVVVAEDPLAVVVPAEHPWGLEGHPVVSREDLQTTPLLLREPGSGTRDVVELQLGTLAPPAGEFGSLSAQRAAIGTMGAPAIMSARAVEAQVETGFYRAVPTEGVDLRRTITALWRGGEQLGTAATAFLAVLQSSAKANMG</sequence>
<evidence type="ECO:0000256" key="1">
    <source>
        <dbReference type="ARBA" id="ARBA00009437"/>
    </source>
</evidence>
<evidence type="ECO:0000256" key="2">
    <source>
        <dbReference type="ARBA" id="ARBA00023015"/>
    </source>
</evidence>
<dbReference type="Gene3D" id="3.40.190.10">
    <property type="entry name" value="Periplasmic binding protein-like II"/>
    <property type="match status" value="2"/>
</dbReference>
<keyword evidence="4" id="KW-0804">Transcription</keyword>
<dbReference type="Pfam" id="PF03466">
    <property type="entry name" value="LysR_substrate"/>
    <property type="match status" value="1"/>
</dbReference>
<evidence type="ECO:0000259" key="5">
    <source>
        <dbReference type="PROSITE" id="PS50931"/>
    </source>
</evidence>
<dbReference type="InterPro" id="IPR036388">
    <property type="entry name" value="WH-like_DNA-bd_sf"/>
</dbReference>